<dbReference type="SMART" id="SM00671">
    <property type="entry name" value="SEL1"/>
    <property type="match status" value="6"/>
</dbReference>
<evidence type="ECO:0000313" key="10">
    <source>
        <dbReference type="Proteomes" id="UP000597762"/>
    </source>
</evidence>
<dbReference type="InterPro" id="IPR011990">
    <property type="entry name" value="TPR-like_helical_dom_sf"/>
</dbReference>
<evidence type="ECO:0000256" key="7">
    <source>
        <dbReference type="PROSITE-ProRule" id="PRU00339"/>
    </source>
</evidence>
<keyword evidence="4 7" id="KW-0802">TPR repeat</keyword>
<sequence>MEPWRLLPVAGENCSTSQEELLADKPVEELESLENEDDIPVDEETSEKANQAKLLKNLMTVLKVRAKEGNIKAHFLLGQLYFEQELYKEAKEYFEKVENHDLQGLYQLGVMYYDGLGITPHPIFFSQHKNKGFKCLIKVASSKSNVHKHLIHVAQYCIGLAYFQGFGIQQSYEDAERWWLLAADNGHPQACVKAQSMLGMFYSVPDYQNFERAFFWHTEACGNGNLESQGALGVMYKFGIGVHKNKESAFICLKEAANRGNVYAMGILVCHYYDCKMFTNAVHLGSKVNEITDFEKVAQDTDCLYRFILKGVSVAIFYLGRCFERGAGIRKSLENAQKCYLKSFNVEPQIYCDLVYRKHHLNL</sequence>
<dbReference type="Proteomes" id="UP000597762">
    <property type="component" value="Unassembled WGS sequence"/>
</dbReference>
<accession>A0A812B0K6</accession>
<dbReference type="GO" id="GO:0005737">
    <property type="term" value="C:cytoplasm"/>
    <property type="evidence" value="ECO:0007669"/>
    <property type="project" value="UniProtKB-SubCell"/>
</dbReference>
<dbReference type="PROSITE" id="PS50005">
    <property type="entry name" value="TPR"/>
    <property type="match status" value="1"/>
</dbReference>
<comment type="caution">
    <text evidence="9">The sequence shown here is derived from an EMBL/GenBank/DDBJ whole genome shotgun (WGS) entry which is preliminary data.</text>
</comment>
<dbReference type="OrthoDB" id="2384430at2759"/>
<keyword evidence="10" id="KW-1185">Reference proteome</keyword>
<keyword evidence="3" id="KW-0677">Repeat</keyword>
<name>A0A812B0K6_ACAPH</name>
<dbReference type="InterPro" id="IPR052323">
    <property type="entry name" value="LRP2-binding"/>
</dbReference>
<evidence type="ECO:0000313" key="9">
    <source>
        <dbReference type="EMBL" id="CAE1166474.1"/>
    </source>
</evidence>
<evidence type="ECO:0000256" key="2">
    <source>
        <dbReference type="ARBA" id="ARBA00022490"/>
    </source>
</evidence>
<keyword evidence="2" id="KW-0963">Cytoplasm</keyword>
<reference evidence="9" key="1">
    <citation type="submission" date="2021-01" db="EMBL/GenBank/DDBJ databases">
        <authorList>
            <person name="Li R."/>
            <person name="Bekaert M."/>
        </authorList>
    </citation>
    <scope>NUCLEOTIDE SEQUENCE</scope>
    <source>
        <strain evidence="9">Farmed</strain>
    </source>
</reference>
<evidence type="ECO:0000256" key="5">
    <source>
        <dbReference type="ARBA" id="ARBA00037614"/>
    </source>
</evidence>
<evidence type="ECO:0000256" key="4">
    <source>
        <dbReference type="ARBA" id="ARBA00022803"/>
    </source>
</evidence>
<dbReference type="InterPro" id="IPR006597">
    <property type="entry name" value="Sel1-like"/>
</dbReference>
<comment type="subcellular location">
    <subcellularLocation>
        <location evidence="1">Cytoplasm</location>
    </subcellularLocation>
</comment>
<evidence type="ECO:0000256" key="1">
    <source>
        <dbReference type="ARBA" id="ARBA00004496"/>
    </source>
</evidence>
<dbReference type="EMBL" id="CAHIKZ030000287">
    <property type="protein sequence ID" value="CAE1166474.1"/>
    <property type="molecule type" value="Genomic_DNA"/>
</dbReference>
<evidence type="ECO:0000256" key="8">
    <source>
        <dbReference type="SAM" id="MobiDB-lite"/>
    </source>
</evidence>
<dbReference type="Pfam" id="PF08238">
    <property type="entry name" value="Sel1"/>
    <property type="match status" value="5"/>
</dbReference>
<feature type="region of interest" description="Disordered" evidence="8">
    <location>
        <begin position="15"/>
        <end position="45"/>
    </location>
</feature>
<evidence type="ECO:0000256" key="6">
    <source>
        <dbReference type="ARBA" id="ARBA00039954"/>
    </source>
</evidence>
<comment type="function">
    <text evidence="5">May act as an adapter that regulates LRP2 function.</text>
</comment>
<organism evidence="9 10">
    <name type="scientific">Acanthosepion pharaonis</name>
    <name type="common">Pharaoh cuttlefish</name>
    <name type="synonym">Sepia pharaonis</name>
    <dbReference type="NCBI Taxonomy" id="158019"/>
    <lineage>
        <taxon>Eukaryota</taxon>
        <taxon>Metazoa</taxon>
        <taxon>Spiralia</taxon>
        <taxon>Lophotrochozoa</taxon>
        <taxon>Mollusca</taxon>
        <taxon>Cephalopoda</taxon>
        <taxon>Coleoidea</taxon>
        <taxon>Decapodiformes</taxon>
        <taxon>Sepiida</taxon>
        <taxon>Sepiina</taxon>
        <taxon>Sepiidae</taxon>
        <taxon>Acanthosepion</taxon>
    </lineage>
</organism>
<dbReference type="Gene3D" id="1.25.40.10">
    <property type="entry name" value="Tetratricopeptide repeat domain"/>
    <property type="match status" value="1"/>
</dbReference>
<proteinExistence type="predicted"/>
<dbReference type="PANTHER" id="PTHR44554:SF1">
    <property type="entry name" value="LRP2-BINDING PROTEIN"/>
    <property type="match status" value="1"/>
</dbReference>
<gene>
    <name evidence="9" type="ORF">SPHA_8887</name>
</gene>
<dbReference type="SUPFAM" id="SSF81901">
    <property type="entry name" value="HCP-like"/>
    <property type="match status" value="2"/>
</dbReference>
<feature type="repeat" description="TPR" evidence="7">
    <location>
        <begin position="71"/>
        <end position="104"/>
    </location>
</feature>
<dbReference type="PANTHER" id="PTHR44554">
    <property type="entry name" value="LRP2-BINDING PROTEIN"/>
    <property type="match status" value="1"/>
</dbReference>
<evidence type="ECO:0000256" key="3">
    <source>
        <dbReference type="ARBA" id="ARBA00022737"/>
    </source>
</evidence>
<dbReference type="AlphaFoldDB" id="A0A812B0K6"/>
<feature type="compositionally biased region" description="Acidic residues" evidence="8">
    <location>
        <begin position="29"/>
        <end position="45"/>
    </location>
</feature>
<dbReference type="InterPro" id="IPR019734">
    <property type="entry name" value="TPR_rpt"/>
</dbReference>
<protein>
    <recommendedName>
        <fullName evidence="6">LRP2-binding protein</fullName>
    </recommendedName>
</protein>